<dbReference type="AlphaFoldDB" id="A0A6C0HS99"/>
<organism evidence="2">
    <name type="scientific">viral metagenome</name>
    <dbReference type="NCBI Taxonomy" id="1070528"/>
    <lineage>
        <taxon>unclassified sequences</taxon>
        <taxon>metagenomes</taxon>
        <taxon>organismal metagenomes</taxon>
    </lineage>
</organism>
<dbReference type="InterPro" id="IPR002035">
    <property type="entry name" value="VWF_A"/>
</dbReference>
<name>A0A6C0HS99_9ZZZZ</name>
<accession>A0A6C0HS99</accession>
<reference evidence="2" key="1">
    <citation type="journal article" date="2020" name="Nature">
        <title>Giant virus diversity and host interactions through global metagenomics.</title>
        <authorList>
            <person name="Schulz F."/>
            <person name="Roux S."/>
            <person name="Paez-Espino D."/>
            <person name="Jungbluth S."/>
            <person name="Walsh D.A."/>
            <person name="Denef V.J."/>
            <person name="McMahon K.D."/>
            <person name="Konstantinidis K.T."/>
            <person name="Eloe-Fadrosh E.A."/>
            <person name="Kyrpides N.C."/>
            <person name="Woyke T."/>
        </authorList>
    </citation>
    <scope>NUCLEOTIDE SEQUENCE</scope>
    <source>
        <strain evidence="2">GVMAG-M-3300023184-165</strain>
    </source>
</reference>
<dbReference type="SMART" id="SM00327">
    <property type="entry name" value="VWA"/>
    <property type="match status" value="1"/>
</dbReference>
<dbReference type="SUPFAM" id="SSF53300">
    <property type="entry name" value="vWA-like"/>
    <property type="match status" value="1"/>
</dbReference>
<dbReference type="Pfam" id="PF00092">
    <property type="entry name" value="VWA"/>
    <property type="match status" value="1"/>
</dbReference>
<dbReference type="PROSITE" id="PS50234">
    <property type="entry name" value="VWFA"/>
    <property type="match status" value="1"/>
</dbReference>
<dbReference type="InterPro" id="IPR036465">
    <property type="entry name" value="vWFA_dom_sf"/>
</dbReference>
<feature type="domain" description="VWFA" evidence="1">
    <location>
        <begin position="78"/>
        <end position="270"/>
    </location>
</feature>
<dbReference type="EMBL" id="MN740005">
    <property type="protein sequence ID" value="QHT83016.1"/>
    <property type="molecule type" value="Genomic_DNA"/>
</dbReference>
<evidence type="ECO:0000313" key="2">
    <source>
        <dbReference type="EMBL" id="QHT83016.1"/>
    </source>
</evidence>
<proteinExistence type="predicted"/>
<dbReference type="Gene3D" id="3.40.50.410">
    <property type="entry name" value="von Willebrand factor, type A domain"/>
    <property type="match status" value="1"/>
</dbReference>
<dbReference type="CDD" id="cd00198">
    <property type="entry name" value="vWFA"/>
    <property type="match status" value="1"/>
</dbReference>
<evidence type="ECO:0000259" key="1">
    <source>
        <dbReference type="PROSITE" id="PS50234"/>
    </source>
</evidence>
<sequence length="591" mass="66408">MEQSKTIPRENIIDSANVTFHNVANPRLIPILDDPEEKEQKPDAFTYDFNLFPEDHDMKFGILELKIADTPMLTEHQFLDTSNDISGSMSDYCKDGKSKMQHVMHTLKNIVTAIVKSEGASVTMATYGFDNKIEEIFTDTQIASDNESELRAKMDQLQPRNGTDLYQALECQANRAAKRRDINSNALQTNITLTDGQANEGKSTKYSEMAKQVAPNCTNIFIGFGADHNAIGLQQLADAQPNGSYFYVAEIEKAGLVFGEVIHQMLYTALVNITIEVQNAEIYDYKTNTWQTTLQIPSIVSEAKKTYHLRSTTPNTTYINIYAQSLIHGDQGPSILDLDYLNKRDRPEESVDLTTHMFRQRTQELLYTAHKHNTDAQDAYGNDWTREQYDTHNESSKTIRKDLVDFCKFMQQYAKENSLEDDDLLGAVIADLTVVAKTFGGPRAVLYTASKCNSQGRQTSNNTNYIYPNDLYVRRQPARHRLIRRQNALSAFQCDINQEEDDELGDLPTTPQMLRGLTRTYTTPRQMTLMRSLTGEQEISDLDEIAEGTVGIAEGTVGIAKGTDGITLKTPVPGLFPPIIPSEAEGTMLNL</sequence>
<protein>
    <recommendedName>
        <fullName evidence="1">VWFA domain-containing protein</fullName>
    </recommendedName>
</protein>